<evidence type="ECO:0000313" key="5">
    <source>
        <dbReference type="Proteomes" id="UP000626092"/>
    </source>
</evidence>
<dbReference type="EMBL" id="WJXA01000010">
    <property type="protein sequence ID" value="KAF7129227.1"/>
    <property type="molecule type" value="Genomic_DNA"/>
</dbReference>
<dbReference type="PANTHER" id="PTHR46481">
    <property type="entry name" value="ZINC FINGER BED DOMAIN-CONTAINING PROTEIN 4"/>
    <property type="match status" value="1"/>
</dbReference>
<comment type="caution">
    <text evidence="4">The sequence shown here is derived from an EMBL/GenBank/DDBJ whole genome shotgun (WGS) entry which is preliminary data.</text>
</comment>
<dbReference type="PANTHER" id="PTHR46481:SF6">
    <property type="entry name" value="ZINC FINGER BED DOMAIN-CONTAINING PROTEIN RICESLEEPER 2-LIKE"/>
    <property type="match status" value="1"/>
</dbReference>
<dbReference type="Pfam" id="PF05699">
    <property type="entry name" value="Dimer_Tnp_hAT"/>
    <property type="match status" value="1"/>
</dbReference>
<feature type="domain" description="HAT C-terminal dimerisation" evidence="2">
    <location>
        <begin position="316"/>
        <end position="396"/>
    </location>
</feature>
<dbReference type="SUPFAM" id="SSF53098">
    <property type="entry name" value="Ribonuclease H-like"/>
    <property type="match status" value="1"/>
</dbReference>
<keyword evidence="1" id="KW-0238">DNA-binding</keyword>
<sequence length="396" mass="46048">MKSVSRNTAKADVLKLFERDTITLKRTLESITSKICLTSDLWSSLTSDGYLALTAHYIDEDWVLQKKILNFRHVPPPHNGPSLAERVIHLLKDWGIDKKIFTLTLDNAKYNDGLVDVLKLQEGLKVIEEAIYSVRESVKTCPSEEEWERVERITRFLKPFFEITTLFFGSWYPTANLYFHGVWKIQLLIKEEMENLNNVISSMARRMKGKFDKYWECYSMVLSLAIILDPRYKLQFVEFCLKKLDLVNFSNRVKSICEKLYLLFEDYVSRSPASTFNLSSSAHTTSRCNPNDILDVLDEFDVFESQEWGLSRVKSELDLYLEEPRLDRKENVDLNILCYWKANTYRYPNLSFMARDILNIPITTVASESAFSIGGRIIDKYRSSLIPKNVKALLCT</sequence>
<dbReference type="GO" id="GO:0003677">
    <property type="term" value="F:DNA binding"/>
    <property type="evidence" value="ECO:0007669"/>
    <property type="project" value="UniProtKB-KW"/>
</dbReference>
<name>A0A834LC54_RHOSS</name>
<dbReference type="InterPro" id="IPR008906">
    <property type="entry name" value="HATC_C_dom"/>
</dbReference>
<dbReference type="GO" id="GO:0046983">
    <property type="term" value="F:protein dimerization activity"/>
    <property type="evidence" value="ECO:0007669"/>
    <property type="project" value="InterPro"/>
</dbReference>
<dbReference type="InterPro" id="IPR052035">
    <property type="entry name" value="ZnF_BED_domain_contain"/>
</dbReference>
<evidence type="ECO:0000256" key="1">
    <source>
        <dbReference type="ARBA" id="ARBA00023125"/>
    </source>
</evidence>
<dbReference type="OrthoDB" id="1165002at2759"/>
<gene>
    <name evidence="4" type="ORF">RHSIM_Rhsim10G0144000</name>
</gene>
<keyword evidence="5" id="KW-1185">Reference proteome</keyword>
<organism evidence="4 5">
    <name type="scientific">Rhododendron simsii</name>
    <name type="common">Sims's rhododendron</name>
    <dbReference type="NCBI Taxonomy" id="118357"/>
    <lineage>
        <taxon>Eukaryota</taxon>
        <taxon>Viridiplantae</taxon>
        <taxon>Streptophyta</taxon>
        <taxon>Embryophyta</taxon>
        <taxon>Tracheophyta</taxon>
        <taxon>Spermatophyta</taxon>
        <taxon>Magnoliopsida</taxon>
        <taxon>eudicotyledons</taxon>
        <taxon>Gunneridae</taxon>
        <taxon>Pentapetalae</taxon>
        <taxon>asterids</taxon>
        <taxon>Ericales</taxon>
        <taxon>Ericaceae</taxon>
        <taxon>Ericoideae</taxon>
        <taxon>Rhodoreae</taxon>
        <taxon>Rhododendron</taxon>
    </lineage>
</organism>
<evidence type="ECO:0000259" key="2">
    <source>
        <dbReference type="Pfam" id="PF05699"/>
    </source>
</evidence>
<accession>A0A834LC54</accession>
<evidence type="ECO:0000259" key="3">
    <source>
        <dbReference type="Pfam" id="PF14372"/>
    </source>
</evidence>
<evidence type="ECO:0000313" key="4">
    <source>
        <dbReference type="EMBL" id="KAF7129227.1"/>
    </source>
</evidence>
<dbReference type="AlphaFoldDB" id="A0A834LC54"/>
<dbReference type="Pfam" id="PF14372">
    <property type="entry name" value="hAT-like_RNase-H"/>
    <property type="match status" value="1"/>
</dbReference>
<feature type="domain" description="hAT-like transposase RNase-H fold" evidence="3">
    <location>
        <begin position="170"/>
        <end position="267"/>
    </location>
</feature>
<protein>
    <submittedName>
        <fullName evidence="4">Uncharacterized protein</fullName>
    </submittedName>
</protein>
<proteinExistence type="predicted"/>
<reference evidence="4" key="1">
    <citation type="submission" date="2019-11" db="EMBL/GenBank/DDBJ databases">
        <authorList>
            <person name="Liu Y."/>
            <person name="Hou J."/>
            <person name="Li T.-Q."/>
            <person name="Guan C.-H."/>
            <person name="Wu X."/>
            <person name="Wu H.-Z."/>
            <person name="Ling F."/>
            <person name="Zhang R."/>
            <person name="Shi X.-G."/>
            <person name="Ren J.-P."/>
            <person name="Chen E.-F."/>
            <person name="Sun J.-M."/>
        </authorList>
    </citation>
    <scope>NUCLEOTIDE SEQUENCE</scope>
    <source>
        <strain evidence="4">Adult_tree_wgs_1</strain>
        <tissue evidence="4">Leaves</tissue>
    </source>
</reference>
<dbReference type="InterPro" id="IPR012337">
    <property type="entry name" value="RNaseH-like_sf"/>
</dbReference>
<dbReference type="InterPro" id="IPR025525">
    <property type="entry name" value="hAT-like_transposase_RNase-H"/>
</dbReference>
<dbReference type="Proteomes" id="UP000626092">
    <property type="component" value="Unassembled WGS sequence"/>
</dbReference>